<dbReference type="EMBL" id="JANAWD010000810">
    <property type="protein sequence ID" value="KAJ3475726.1"/>
    <property type="molecule type" value="Genomic_DNA"/>
</dbReference>
<accession>A0AAD5UTU4</accession>
<sequence length="153" mass="16531">MHILRDGGVFYLTLLASVCYTCIGSLQANPAVSLPAIYSQSITSINSVAVSRLIISIQSLAAGLQVDPTWLLSHSELSRVNWRRGSHEGELIVEVNPVEAHSMGKIQLETAGDNSSTSDSDSDHTRNNGKPLVSPRIYATVFGQHDNLMVNQA</sequence>
<evidence type="ECO:0000313" key="3">
    <source>
        <dbReference type="Proteomes" id="UP001212997"/>
    </source>
</evidence>
<organism evidence="2 3">
    <name type="scientific">Meripilus lineatus</name>
    <dbReference type="NCBI Taxonomy" id="2056292"/>
    <lineage>
        <taxon>Eukaryota</taxon>
        <taxon>Fungi</taxon>
        <taxon>Dikarya</taxon>
        <taxon>Basidiomycota</taxon>
        <taxon>Agaricomycotina</taxon>
        <taxon>Agaricomycetes</taxon>
        <taxon>Polyporales</taxon>
        <taxon>Meripilaceae</taxon>
        <taxon>Meripilus</taxon>
    </lineage>
</organism>
<name>A0AAD5UTU4_9APHY</name>
<comment type="caution">
    <text evidence="2">The sequence shown here is derived from an EMBL/GenBank/DDBJ whole genome shotgun (WGS) entry which is preliminary data.</text>
</comment>
<keyword evidence="3" id="KW-1185">Reference proteome</keyword>
<feature type="region of interest" description="Disordered" evidence="1">
    <location>
        <begin position="110"/>
        <end position="132"/>
    </location>
</feature>
<proteinExistence type="predicted"/>
<evidence type="ECO:0000256" key="1">
    <source>
        <dbReference type="SAM" id="MobiDB-lite"/>
    </source>
</evidence>
<reference evidence="2" key="1">
    <citation type="submission" date="2022-07" db="EMBL/GenBank/DDBJ databases">
        <title>Genome Sequence of Physisporinus lineatus.</title>
        <authorList>
            <person name="Buettner E."/>
        </authorList>
    </citation>
    <scope>NUCLEOTIDE SEQUENCE</scope>
    <source>
        <strain evidence="2">VT162</strain>
    </source>
</reference>
<protein>
    <submittedName>
        <fullName evidence="2">Uncharacterized protein</fullName>
    </submittedName>
</protein>
<evidence type="ECO:0000313" key="2">
    <source>
        <dbReference type="EMBL" id="KAJ3475726.1"/>
    </source>
</evidence>
<gene>
    <name evidence="2" type="ORF">NLI96_g11650</name>
</gene>
<dbReference type="Proteomes" id="UP001212997">
    <property type="component" value="Unassembled WGS sequence"/>
</dbReference>
<dbReference type="AlphaFoldDB" id="A0AAD5UTU4"/>